<gene>
    <name evidence="2" type="ORF">M404DRAFT_291379</name>
    <name evidence="1" type="ORF">M404DRAFT_486486</name>
</gene>
<reference evidence="3" key="2">
    <citation type="submission" date="2015-01" db="EMBL/GenBank/DDBJ databases">
        <title>Evolutionary Origins and Diversification of the Mycorrhizal Mutualists.</title>
        <authorList>
            <consortium name="DOE Joint Genome Institute"/>
            <consortium name="Mycorrhizal Genomics Consortium"/>
            <person name="Kohler A."/>
            <person name="Kuo A."/>
            <person name="Nagy L.G."/>
            <person name="Floudas D."/>
            <person name="Copeland A."/>
            <person name="Barry K.W."/>
            <person name="Cichocki N."/>
            <person name="Veneault-Fourrey C."/>
            <person name="LaButti K."/>
            <person name="Lindquist E.A."/>
            <person name="Lipzen A."/>
            <person name="Lundell T."/>
            <person name="Morin E."/>
            <person name="Murat C."/>
            <person name="Riley R."/>
            <person name="Ohm R."/>
            <person name="Sun H."/>
            <person name="Tunlid A."/>
            <person name="Henrissat B."/>
            <person name="Grigoriev I.V."/>
            <person name="Hibbett D.S."/>
            <person name="Martin F."/>
        </authorList>
    </citation>
    <scope>NUCLEOTIDE SEQUENCE [LARGE SCALE GENOMIC DNA]</scope>
    <source>
        <strain evidence="3">Marx 270</strain>
    </source>
</reference>
<evidence type="ECO:0000313" key="2">
    <source>
        <dbReference type="EMBL" id="KIN96050.1"/>
    </source>
</evidence>
<sequence>MLKEVLSTGRRVLLTGSFPDLGYFYSAVSLKKFVLYFSTSVENDHLPRAITTFRFIAVVASQVDNLCFRISRVMHRDLRIASPSILIHTILMGKGRNTRRVCSHSLYINCRPRTEGTTGTHPMEERWRLAETRYEIDVLRGSDKTWRPGDVFRGGKRTYELVKTDSFPVLQADAWFMDRCLSEFRSTGELTQAMFDAAEGRSPA</sequence>
<dbReference type="AlphaFoldDB" id="A0A0C3NCU3"/>
<evidence type="ECO:0000313" key="3">
    <source>
        <dbReference type="Proteomes" id="UP000054217"/>
    </source>
</evidence>
<reference evidence="1 3" key="1">
    <citation type="submission" date="2014-04" db="EMBL/GenBank/DDBJ databases">
        <authorList>
            <consortium name="DOE Joint Genome Institute"/>
            <person name="Kuo A."/>
            <person name="Kohler A."/>
            <person name="Costa M.D."/>
            <person name="Nagy L.G."/>
            <person name="Floudas D."/>
            <person name="Copeland A."/>
            <person name="Barry K.W."/>
            <person name="Cichocki N."/>
            <person name="Veneault-Fourrey C."/>
            <person name="LaButti K."/>
            <person name="Lindquist E.A."/>
            <person name="Lipzen A."/>
            <person name="Lundell T."/>
            <person name="Morin E."/>
            <person name="Murat C."/>
            <person name="Sun H."/>
            <person name="Tunlid A."/>
            <person name="Henrissat B."/>
            <person name="Grigoriev I.V."/>
            <person name="Hibbett D.S."/>
            <person name="Martin F."/>
            <person name="Nordberg H.P."/>
            <person name="Cantor M.N."/>
            <person name="Hua S.X."/>
        </authorList>
    </citation>
    <scope>NUCLEOTIDE SEQUENCE [LARGE SCALE GENOMIC DNA]</scope>
    <source>
        <strain evidence="1 3">Marx 270</strain>
    </source>
</reference>
<reference evidence="1" key="3">
    <citation type="submission" date="2015-02" db="EMBL/GenBank/DDBJ databases">
        <title>Evolutionary Origins and Diversification of the Mycorrhizal Mutualists.</title>
        <authorList>
            <consortium name="DOE Joint Genome Institute"/>
            <consortium name="Mycorrhizal Genomics Consortium"/>
            <person name="Kohler A."/>
            <person name="Kuo A."/>
            <person name="Nagy L.G."/>
            <person name="Floudas D."/>
            <person name="Copeland A."/>
            <person name="Barry K.W."/>
            <person name="Cichocki N."/>
            <person name="Veneault-Fourrey C."/>
            <person name="LaButti K."/>
            <person name="Lindquist E.A."/>
            <person name="Lipzen A."/>
            <person name="Lundell T."/>
            <person name="Morin E."/>
            <person name="Murat C."/>
            <person name="Riley R."/>
            <person name="Ohm R."/>
            <person name="Sun H."/>
            <person name="Tunlid A."/>
            <person name="Henrissat B."/>
            <person name="Grigoriev I.V."/>
            <person name="Hibbett D.S."/>
            <person name="Martin F."/>
        </authorList>
    </citation>
    <scope>NUCLEOTIDE SEQUENCE</scope>
    <source>
        <strain evidence="1 3">Marx 270</strain>
    </source>
</reference>
<dbReference type="Proteomes" id="UP000054217">
    <property type="component" value="Unassembled WGS sequence"/>
</dbReference>
<dbReference type="HOGENOM" id="CLU_1343748_0_0_1"/>
<keyword evidence="3" id="KW-1185">Reference proteome</keyword>
<name>A0A0C3NCU3_PISTI</name>
<proteinExistence type="predicted"/>
<dbReference type="EMBL" id="KN832054">
    <property type="protein sequence ID" value="KIN96050.1"/>
    <property type="molecule type" value="Genomic_DNA"/>
</dbReference>
<evidence type="ECO:0000313" key="1">
    <source>
        <dbReference type="EMBL" id="KIN93670.1"/>
    </source>
</evidence>
<dbReference type="EMBL" id="KN832146">
    <property type="protein sequence ID" value="KIN93670.1"/>
    <property type="molecule type" value="Genomic_DNA"/>
</dbReference>
<organism evidence="1 3">
    <name type="scientific">Pisolithus tinctorius Marx 270</name>
    <dbReference type="NCBI Taxonomy" id="870435"/>
    <lineage>
        <taxon>Eukaryota</taxon>
        <taxon>Fungi</taxon>
        <taxon>Dikarya</taxon>
        <taxon>Basidiomycota</taxon>
        <taxon>Agaricomycotina</taxon>
        <taxon>Agaricomycetes</taxon>
        <taxon>Agaricomycetidae</taxon>
        <taxon>Boletales</taxon>
        <taxon>Sclerodermatineae</taxon>
        <taxon>Pisolithaceae</taxon>
        <taxon>Pisolithus</taxon>
    </lineage>
</organism>
<accession>A0A0C3NCU3</accession>
<protein>
    <submittedName>
        <fullName evidence="1">Uncharacterized protein</fullName>
    </submittedName>
</protein>